<organism evidence="9 10">
    <name type="scientific">Brassica cretica</name>
    <name type="common">Mustard</name>
    <dbReference type="NCBI Taxonomy" id="69181"/>
    <lineage>
        <taxon>Eukaryota</taxon>
        <taxon>Viridiplantae</taxon>
        <taxon>Streptophyta</taxon>
        <taxon>Embryophyta</taxon>
        <taxon>Tracheophyta</taxon>
        <taxon>Spermatophyta</taxon>
        <taxon>Magnoliopsida</taxon>
        <taxon>eudicotyledons</taxon>
        <taxon>Gunneridae</taxon>
        <taxon>Pentapetalae</taxon>
        <taxon>rosids</taxon>
        <taxon>malvids</taxon>
        <taxon>Brassicales</taxon>
        <taxon>Brassicaceae</taxon>
        <taxon>Brassiceae</taxon>
        <taxon>Brassica</taxon>
    </lineage>
</organism>
<keyword evidence="4 7" id="KW-1133">Transmembrane helix</keyword>
<feature type="compositionally biased region" description="Low complexity" evidence="6">
    <location>
        <begin position="23"/>
        <end position="41"/>
    </location>
</feature>
<keyword evidence="3 7" id="KW-0812">Transmembrane</keyword>
<evidence type="ECO:0000259" key="8">
    <source>
        <dbReference type="Pfam" id="PF03151"/>
    </source>
</evidence>
<proteinExistence type="predicted"/>
<dbReference type="EMBL" id="QGKV02000832">
    <property type="protein sequence ID" value="KAF3548414.1"/>
    <property type="molecule type" value="Genomic_DNA"/>
</dbReference>
<feature type="region of interest" description="Disordered" evidence="6">
    <location>
        <begin position="22"/>
        <end position="43"/>
    </location>
</feature>
<accession>A0ABQ7CA18</accession>
<dbReference type="InterPro" id="IPR037185">
    <property type="entry name" value="EmrE-like"/>
</dbReference>
<evidence type="ECO:0000313" key="9">
    <source>
        <dbReference type="EMBL" id="KAF3548414.1"/>
    </source>
</evidence>
<dbReference type="Pfam" id="PF03151">
    <property type="entry name" value="TPT"/>
    <property type="match status" value="1"/>
</dbReference>
<evidence type="ECO:0000256" key="5">
    <source>
        <dbReference type="ARBA" id="ARBA00023136"/>
    </source>
</evidence>
<evidence type="ECO:0000256" key="3">
    <source>
        <dbReference type="ARBA" id="ARBA00022692"/>
    </source>
</evidence>
<evidence type="ECO:0000256" key="7">
    <source>
        <dbReference type="SAM" id="Phobius"/>
    </source>
</evidence>
<feature type="transmembrane region" description="Helical" evidence="7">
    <location>
        <begin position="107"/>
        <end position="127"/>
    </location>
</feature>
<evidence type="ECO:0000256" key="1">
    <source>
        <dbReference type="ARBA" id="ARBA00004141"/>
    </source>
</evidence>
<keyword evidence="5 7" id="KW-0472">Membrane</keyword>
<feature type="domain" description="Sugar phosphate transporter" evidence="8">
    <location>
        <begin position="76"/>
        <end position="245"/>
    </location>
</feature>
<comment type="subcellular location">
    <subcellularLocation>
        <location evidence="1">Membrane</location>
        <topology evidence="1">Multi-pass membrane protein</topology>
    </subcellularLocation>
</comment>
<keyword evidence="10" id="KW-1185">Reference proteome</keyword>
<dbReference type="PANTHER" id="PTHR11132">
    <property type="entry name" value="SOLUTE CARRIER FAMILY 35"/>
    <property type="match status" value="1"/>
</dbReference>
<protein>
    <recommendedName>
        <fullName evidence="8">Sugar phosphate transporter domain-containing protein</fullName>
    </recommendedName>
</protein>
<reference evidence="9 10" key="1">
    <citation type="journal article" date="2020" name="BMC Genomics">
        <title>Intraspecific diversification of the crop wild relative Brassica cretica Lam. using demographic model selection.</title>
        <authorList>
            <person name="Kioukis A."/>
            <person name="Michalopoulou V.A."/>
            <person name="Briers L."/>
            <person name="Pirintsos S."/>
            <person name="Studholme D.J."/>
            <person name="Pavlidis P."/>
            <person name="Sarris P.F."/>
        </authorList>
    </citation>
    <scope>NUCLEOTIDE SEQUENCE [LARGE SCALE GENOMIC DNA]</scope>
    <source>
        <strain evidence="10">cv. PFS-1207/04</strain>
    </source>
</reference>
<sequence length="316" mass="34693">MLLITPYPRLVSPLLATKSTPESSFTRRARASSSSSTSSSSYPWPFLRPKRRLNGFKLKSATVPGDVESGSLVKGLKLGGMFGVWYLLNIYYNIFNKQVLRVYPYPATVTAFQLGCGTLMISIMWLLKLHPRPKVTPSQFPAILQLAAAHTLGNLLTNVSLGRVNVSFTHTIKALEPFFTVLFSVLLLDEWPSLWIVCSLLPIVAGVSLASFTEASFNWIGFCSAMASNVTNQSRNVLSKKFMVEKVSYMILEMVSPVTHSVGNCVKRVVVIASSILFFKTPVSPLNSIGTATALAGVYLYTRAKRVKPNPNSKSS</sequence>
<evidence type="ECO:0000256" key="2">
    <source>
        <dbReference type="ARBA" id="ARBA00022448"/>
    </source>
</evidence>
<feature type="transmembrane region" description="Helical" evidence="7">
    <location>
        <begin position="194"/>
        <end position="212"/>
    </location>
</feature>
<dbReference type="SUPFAM" id="SSF103481">
    <property type="entry name" value="Multidrug resistance efflux transporter EmrE"/>
    <property type="match status" value="1"/>
</dbReference>
<evidence type="ECO:0000313" key="10">
    <source>
        <dbReference type="Proteomes" id="UP000266723"/>
    </source>
</evidence>
<keyword evidence="2" id="KW-0813">Transport</keyword>
<feature type="transmembrane region" description="Helical" evidence="7">
    <location>
        <begin position="78"/>
        <end position="95"/>
    </location>
</feature>
<name>A0ABQ7CA18_BRACR</name>
<comment type="caution">
    <text evidence="9">The sequence shown here is derived from an EMBL/GenBank/DDBJ whole genome shotgun (WGS) entry which is preliminary data.</text>
</comment>
<evidence type="ECO:0000256" key="6">
    <source>
        <dbReference type="SAM" id="MobiDB-lite"/>
    </source>
</evidence>
<dbReference type="InterPro" id="IPR050186">
    <property type="entry name" value="TPT_transporter"/>
</dbReference>
<dbReference type="InterPro" id="IPR004853">
    <property type="entry name" value="Sugar_P_trans_dom"/>
</dbReference>
<gene>
    <name evidence="9" type="ORF">DY000_02003466</name>
</gene>
<evidence type="ECO:0000256" key="4">
    <source>
        <dbReference type="ARBA" id="ARBA00022989"/>
    </source>
</evidence>
<dbReference type="Proteomes" id="UP000266723">
    <property type="component" value="Unassembled WGS sequence"/>
</dbReference>